<gene>
    <name evidence="2" type="ORF">CRD36_09920</name>
</gene>
<dbReference type="AlphaFoldDB" id="A0A2G4YRS1"/>
<organism evidence="2 3">
    <name type="scientific">Paremcibacter congregatus</name>
    <dbReference type="NCBI Taxonomy" id="2043170"/>
    <lineage>
        <taxon>Bacteria</taxon>
        <taxon>Pseudomonadati</taxon>
        <taxon>Pseudomonadota</taxon>
        <taxon>Alphaproteobacteria</taxon>
        <taxon>Emcibacterales</taxon>
        <taxon>Emcibacteraceae</taxon>
        <taxon>Paremcibacter</taxon>
    </lineage>
</organism>
<dbReference type="InParanoid" id="A0A2G4YRS1"/>
<reference evidence="2 3" key="1">
    <citation type="submission" date="2017-10" db="EMBL/GenBank/DDBJ databases">
        <title>Frigbacter circumglobatus gen. nov. sp. nov., isolated from sediment cultured in situ.</title>
        <authorList>
            <person name="Zhao Z."/>
        </authorList>
    </citation>
    <scope>NUCLEOTIDE SEQUENCE [LARGE SCALE GENOMIC DNA]</scope>
    <source>
        <strain evidence="2 3">ZYL</strain>
    </source>
</reference>
<proteinExistence type="predicted"/>
<evidence type="ECO:0000313" key="3">
    <source>
        <dbReference type="Proteomes" id="UP000229730"/>
    </source>
</evidence>
<protein>
    <recommendedName>
        <fullName evidence="4">Nitrogen fixation protein FixH</fullName>
    </recommendedName>
</protein>
<feature type="transmembrane region" description="Helical" evidence="1">
    <location>
        <begin position="17"/>
        <end position="40"/>
    </location>
</feature>
<dbReference type="Pfam" id="PF05751">
    <property type="entry name" value="FixH"/>
    <property type="match status" value="1"/>
</dbReference>
<keyword evidence="1" id="KW-0472">Membrane</keyword>
<keyword evidence="3" id="KW-1185">Reference proteome</keyword>
<sequence>MTASPDKPVKPFTGKKALLWFVGFFLIVFTVNGIMAYIALGTWGGLETDNAYRKGLHYNDAIAASEAQVASGWTIDLAYSPQSLTGDRLDVQVTWPEGDLPPAKVIAQISRAVTDIHDQEITLTKSGDQLYSSPLTLPAAGQWNISVLVFRPEGAIYQMRDKIFIQAQK</sequence>
<dbReference type="EMBL" id="PDEM01000020">
    <property type="protein sequence ID" value="PHZ85025.1"/>
    <property type="molecule type" value="Genomic_DNA"/>
</dbReference>
<keyword evidence="1" id="KW-0812">Transmembrane</keyword>
<dbReference type="OrthoDB" id="1495896at2"/>
<dbReference type="RefSeq" id="WP_099472712.1">
    <property type="nucleotide sequence ID" value="NZ_CP041025.1"/>
</dbReference>
<evidence type="ECO:0008006" key="4">
    <source>
        <dbReference type="Google" id="ProtNLM"/>
    </source>
</evidence>
<dbReference type="InterPro" id="IPR008620">
    <property type="entry name" value="FixH"/>
</dbReference>
<accession>A0A2G4YRS1</accession>
<comment type="caution">
    <text evidence="2">The sequence shown here is derived from an EMBL/GenBank/DDBJ whole genome shotgun (WGS) entry which is preliminary data.</text>
</comment>
<keyword evidence="1" id="KW-1133">Transmembrane helix</keyword>
<name>A0A2G4YRS1_9PROT</name>
<dbReference type="Proteomes" id="UP000229730">
    <property type="component" value="Unassembled WGS sequence"/>
</dbReference>
<evidence type="ECO:0000313" key="2">
    <source>
        <dbReference type="EMBL" id="PHZ85025.1"/>
    </source>
</evidence>
<evidence type="ECO:0000256" key="1">
    <source>
        <dbReference type="SAM" id="Phobius"/>
    </source>
</evidence>